<keyword evidence="3" id="KW-1185">Reference proteome</keyword>
<dbReference type="Pfam" id="PF03781">
    <property type="entry name" value="FGE-sulfatase"/>
    <property type="match status" value="1"/>
</dbReference>
<evidence type="ECO:0000259" key="1">
    <source>
        <dbReference type="Pfam" id="PF03781"/>
    </source>
</evidence>
<feature type="domain" description="Sulfatase-modifying factor enzyme-like" evidence="1">
    <location>
        <begin position="52"/>
        <end position="245"/>
    </location>
</feature>
<dbReference type="SUPFAM" id="SSF56436">
    <property type="entry name" value="C-type lectin-like"/>
    <property type="match status" value="1"/>
</dbReference>
<dbReference type="Proteomes" id="UP000618943">
    <property type="component" value="Unassembled WGS sequence"/>
</dbReference>
<evidence type="ECO:0000313" key="2">
    <source>
        <dbReference type="EMBL" id="MBK3496342.1"/>
    </source>
</evidence>
<dbReference type="EMBL" id="JAEOAH010000028">
    <property type="protein sequence ID" value="MBK3496342.1"/>
    <property type="molecule type" value="Genomic_DNA"/>
</dbReference>
<dbReference type="InterPro" id="IPR005532">
    <property type="entry name" value="SUMF_dom"/>
</dbReference>
<comment type="caution">
    <text evidence="2">The sequence shown here is derived from an EMBL/GenBank/DDBJ whole genome shotgun (WGS) entry which is preliminary data.</text>
</comment>
<dbReference type="InterPro" id="IPR016187">
    <property type="entry name" value="CTDL_fold"/>
</dbReference>
<name>A0ABS1HA89_9BACL</name>
<accession>A0ABS1HA89</accession>
<gene>
    <name evidence="2" type="ORF">JFL43_16040</name>
</gene>
<proteinExistence type="predicted"/>
<dbReference type="InterPro" id="IPR051043">
    <property type="entry name" value="Sulfatase_Mod_Factor_Kinase"/>
</dbReference>
<sequence>MLANLNDYLRDLMVYIPEGETRLRDFRNEQKWISSDYKFAMPGIRKKLKEVIWNVEIEPFYLAKYTVTKELYEIIMGKKFATTNEARKPIVNVSWIDAVIFCNLLSDTMGYDKFYDFDNESKEVVCKNGTNGFRLPTDAEWQYACKAKSKGYRYSEIDEIAWYKKNSKARVHQVGKKMPNEWGLYDMIGNVWEWCGDLYDAETFSTYRIIRGGSWAEEERGCGATCRRKSMPDFYIDDIGFRIARSIVL</sequence>
<protein>
    <submittedName>
        <fullName evidence="2">Formylglycine-generating enzyme family protein</fullName>
    </submittedName>
</protein>
<dbReference type="Gene3D" id="3.90.1580.10">
    <property type="entry name" value="paralog of FGE (formylglycine-generating enzyme)"/>
    <property type="match status" value="1"/>
</dbReference>
<reference evidence="2 3" key="1">
    <citation type="submission" date="2020-12" db="EMBL/GenBank/DDBJ databases">
        <title>YIM B01967 draft genome.</title>
        <authorList>
            <person name="Yan X."/>
        </authorList>
    </citation>
    <scope>NUCLEOTIDE SEQUENCE [LARGE SCALE GENOMIC DNA]</scope>
    <source>
        <strain evidence="2 3">YIM B01967</strain>
    </source>
</reference>
<dbReference type="InterPro" id="IPR042095">
    <property type="entry name" value="SUMF_sf"/>
</dbReference>
<dbReference type="RefSeq" id="WP_200749815.1">
    <property type="nucleotide sequence ID" value="NZ_JAEOAH010000028.1"/>
</dbReference>
<dbReference type="PANTHER" id="PTHR23150">
    <property type="entry name" value="SULFATASE MODIFYING FACTOR 1, 2"/>
    <property type="match status" value="1"/>
</dbReference>
<dbReference type="PANTHER" id="PTHR23150:SF19">
    <property type="entry name" value="FORMYLGLYCINE-GENERATING ENZYME"/>
    <property type="match status" value="1"/>
</dbReference>
<organism evidence="2 3">
    <name type="scientific">Viridibacillus soli</name>
    <dbReference type="NCBI Taxonomy" id="2798301"/>
    <lineage>
        <taxon>Bacteria</taxon>
        <taxon>Bacillati</taxon>
        <taxon>Bacillota</taxon>
        <taxon>Bacilli</taxon>
        <taxon>Bacillales</taxon>
        <taxon>Caryophanaceae</taxon>
        <taxon>Viridibacillus</taxon>
    </lineage>
</organism>
<evidence type="ECO:0000313" key="3">
    <source>
        <dbReference type="Proteomes" id="UP000618943"/>
    </source>
</evidence>